<dbReference type="SUPFAM" id="SSF46894">
    <property type="entry name" value="C-terminal effector domain of the bipartite response regulators"/>
    <property type="match status" value="1"/>
</dbReference>
<keyword evidence="1" id="KW-0805">Transcription regulation</keyword>
<dbReference type="InterPro" id="IPR000792">
    <property type="entry name" value="Tscrpt_reg_LuxR_C"/>
</dbReference>
<dbReference type="PANTHER" id="PTHR44688:SF16">
    <property type="entry name" value="DNA-BINDING TRANSCRIPTIONAL ACTIVATOR DEVR_DOSR"/>
    <property type="match status" value="1"/>
</dbReference>
<keyword evidence="3" id="KW-0804">Transcription</keyword>
<protein>
    <submittedName>
        <fullName evidence="5">Helix-turn-helix transcriptional regulator</fullName>
    </submittedName>
</protein>
<evidence type="ECO:0000259" key="4">
    <source>
        <dbReference type="PROSITE" id="PS50043"/>
    </source>
</evidence>
<sequence>MGVVKLFDKSNLELISKKDNESIDRKLSISFIRDFLFFFNIKQEDLPKLISYSEELERNRQFVLENKKYFETLTCKEKEVFTLVIKGKSSCEIANSLFIETSTVSTHRKRIKQKLNLTSIFDWYNYAKAFDLA</sequence>
<name>A0ABZ2TS68_9FLAO</name>
<reference evidence="5 6" key="1">
    <citation type="submission" date="2024-03" db="EMBL/GenBank/DDBJ databases">
        <authorList>
            <person name="Cao K."/>
        </authorList>
    </citation>
    <scope>NUCLEOTIDE SEQUENCE [LARGE SCALE GENOMIC DNA]</scope>
    <source>
        <strain evidence="5 6">MCCC 1K00696</strain>
    </source>
</reference>
<dbReference type="Pfam" id="PF00196">
    <property type="entry name" value="GerE"/>
    <property type="match status" value="1"/>
</dbReference>
<dbReference type="InterPro" id="IPR036388">
    <property type="entry name" value="WH-like_DNA-bd_sf"/>
</dbReference>
<dbReference type="PROSITE" id="PS00622">
    <property type="entry name" value="HTH_LUXR_1"/>
    <property type="match status" value="1"/>
</dbReference>
<dbReference type="PANTHER" id="PTHR44688">
    <property type="entry name" value="DNA-BINDING TRANSCRIPTIONAL ACTIVATOR DEVR_DOSR"/>
    <property type="match status" value="1"/>
</dbReference>
<accession>A0ABZ2TS68</accession>
<dbReference type="CDD" id="cd06170">
    <property type="entry name" value="LuxR_C_like"/>
    <property type="match status" value="1"/>
</dbReference>
<dbReference type="Proteomes" id="UP001491088">
    <property type="component" value="Chromosome"/>
</dbReference>
<evidence type="ECO:0000256" key="1">
    <source>
        <dbReference type="ARBA" id="ARBA00023015"/>
    </source>
</evidence>
<evidence type="ECO:0000313" key="6">
    <source>
        <dbReference type="Proteomes" id="UP001491088"/>
    </source>
</evidence>
<dbReference type="SMART" id="SM00421">
    <property type="entry name" value="HTH_LUXR"/>
    <property type="match status" value="1"/>
</dbReference>
<dbReference type="PRINTS" id="PR00038">
    <property type="entry name" value="HTHLUXR"/>
</dbReference>
<proteinExistence type="predicted"/>
<dbReference type="PROSITE" id="PS50043">
    <property type="entry name" value="HTH_LUXR_2"/>
    <property type="match status" value="1"/>
</dbReference>
<gene>
    <name evidence="5" type="ORF">WG950_01630</name>
</gene>
<feature type="domain" description="HTH luxR-type" evidence="4">
    <location>
        <begin position="66"/>
        <end position="131"/>
    </location>
</feature>
<keyword evidence="6" id="KW-1185">Reference proteome</keyword>
<evidence type="ECO:0000256" key="3">
    <source>
        <dbReference type="ARBA" id="ARBA00023163"/>
    </source>
</evidence>
<keyword evidence="2" id="KW-0238">DNA-binding</keyword>
<evidence type="ECO:0000313" key="5">
    <source>
        <dbReference type="EMBL" id="WYW55965.1"/>
    </source>
</evidence>
<evidence type="ECO:0000256" key="2">
    <source>
        <dbReference type="ARBA" id="ARBA00023125"/>
    </source>
</evidence>
<dbReference type="RefSeq" id="WP_340933727.1">
    <property type="nucleotide sequence ID" value="NZ_CP150496.1"/>
</dbReference>
<dbReference type="InterPro" id="IPR016032">
    <property type="entry name" value="Sig_transdc_resp-reg_C-effctor"/>
</dbReference>
<dbReference type="Gene3D" id="1.10.10.10">
    <property type="entry name" value="Winged helix-like DNA-binding domain superfamily/Winged helix DNA-binding domain"/>
    <property type="match status" value="1"/>
</dbReference>
<dbReference type="EMBL" id="CP150496">
    <property type="protein sequence ID" value="WYW55965.1"/>
    <property type="molecule type" value="Genomic_DNA"/>
</dbReference>
<organism evidence="5 6">
    <name type="scientific">Polaribacter marinaquae</name>
    <dbReference type="NCBI Taxonomy" id="1642819"/>
    <lineage>
        <taxon>Bacteria</taxon>
        <taxon>Pseudomonadati</taxon>
        <taxon>Bacteroidota</taxon>
        <taxon>Flavobacteriia</taxon>
        <taxon>Flavobacteriales</taxon>
        <taxon>Flavobacteriaceae</taxon>
    </lineage>
</organism>